<name>A0A494RFC1_9CAUD</name>
<evidence type="ECO:0000313" key="1">
    <source>
        <dbReference type="EMBL" id="AVZ45679.1"/>
    </source>
</evidence>
<reference evidence="1 2" key="1">
    <citation type="submission" date="2018-03" db="EMBL/GenBank/DDBJ databases">
        <title>Genomics characterization of novel bacteriophages specific to non-O157 and O157 Shiga toxin-producing Escherichia coli (STEC) in non-fecal composts.</title>
        <authorList>
            <person name="Liao Y.-T."/>
            <person name="Sun X."/>
            <person name="Quintela I.A."/>
            <person name="Bridges D.F."/>
            <person name="Liu F."/>
            <person name="Zhang Y."/>
            <person name="Salvador A."/>
            <person name="Wu V.C.H."/>
        </authorList>
    </citation>
    <scope>NUCLEOTIDE SEQUENCE [LARGE SCALE GENOMIC DNA]</scope>
</reference>
<keyword evidence="2" id="KW-1185">Reference proteome</keyword>
<proteinExistence type="predicted"/>
<accession>A0A494RFC1</accession>
<sequence length="170" mass="19234">MIWVIFRCNMTKSKMIEKQIKALQSMKGLTVEAGWFDSTRYPSETGGEGILVSEVARLNEFGHIAVLNFGQGPVRVEVPPRPFMRYAYELFVSERSEIENKIAKKIFSGKIDARQALGQIGLAMEAKIVESIKNGPWQPNARYTVRVKGFDKPLIHTSLMWQSVSSQVIK</sequence>
<evidence type="ECO:0000313" key="2">
    <source>
        <dbReference type="Proteomes" id="UP000294705"/>
    </source>
</evidence>
<dbReference type="EMBL" id="MH051335">
    <property type="protein sequence ID" value="AVZ45679.1"/>
    <property type="molecule type" value="Genomic_DNA"/>
</dbReference>
<protein>
    <submittedName>
        <fullName evidence="1">Uncharacterized protein</fullName>
    </submittedName>
</protein>
<gene>
    <name evidence="1" type="ORF">vBEcoMRo157lw_00031</name>
</gene>
<organism evidence="1 2">
    <name type="scientific">Escherichia phage vB_EcoM-Ro157lw</name>
    <dbReference type="NCBI Taxonomy" id="2144177"/>
    <lineage>
        <taxon>Viruses</taxon>
        <taxon>Duplodnaviria</taxon>
        <taxon>Heunggongvirae</taxon>
        <taxon>Uroviricota</taxon>
        <taxon>Caudoviricetes</taxon>
        <taxon>Lindbergviridae</taxon>
        <taxon>Wifcevirus</taxon>
        <taxon>Wifcevirus Ro157lw</taxon>
    </lineage>
</organism>
<dbReference type="Proteomes" id="UP000294705">
    <property type="component" value="Segment"/>
</dbReference>